<keyword evidence="2" id="KW-1185">Reference proteome</keyword>
<accession>A0A392SLJ5</accession>
<comment type="caution">
    <text evidence="1">The sequence shown here is derived from an EMBL/GenBank/DDBJ whole genome shotgun (WGS) entry which is preliminary data.</text>
</comment>
<evidence type="ECO:0000313" key="1">
    <source>
        <dbReference type="EMBL" id="MCI48810.1"/>
    </source>
</evidence>
<feature type="non-terminal residue" evidence="1">
    <location>
        <position position="86"/>
    </location>
</feature>
<organism evidence="1 2">
    <name type="scientific">Trifolium medium</name>
    <dbReference type="NCBI Taxonomy" id="97028"/>
    <lineage>
        <taxon>Eukaryota</taxon>
        <taxon>Viridiplantae</taxon>
        <taxon>Streptophyta</taxon>
        <taxon>Embryophyta</taxon>
        <taxon>Tracheophyta</taxon>
        <taxon>Spermatophyta</taxon>
        <taxon>Magnoliopsida</taxon>
        <taxon>eudicotyledons</taxon>
        <taxon>Gunneridae</taxon>
        <taxon>Pentapetalae</taxon>
        <taxon>rosids</taxon>
        <taxon>fabids</taxon>
        <taxon>Fabales</taxon>
        <taxon>Fabaceae</taxon>
        <taxon>Papilionoideae</taxon>
        <taxon>50 kb inversion clade</taxon>
        <taxon>NPAAA clade</taxon>
        <taxon>Hologalegina</taxon>
        <taxon>IRL clade</taxon>
        <taxon>Trifolieae</taxon>
        <taxon>Trifolium</taxon>
    </lineage>
</organism>
<dbReference type="AlphaFoldDB" id="A0A392SLJ5"/>
<reference evidence="1 2" key="1">
    <citation type="journal article" date="2018" name="Front. Plant Sci.">
        <title>Red Clover (Trifolium pratense) and Zigzag Clover (T. medium) - A Picture of Genomic Similarities and Differences.</title>
        <authorList>
            <person name="Dluhosova J."/>
            <person name="Istvanek J."/>
            <person name="Nedelnik J."/>
            <person name="Repkova J."/>
        </authorList>
    </citation>
    <scope>NUCLEOTIDE SEQUENCE [LARGE SCALE GENOMIC DNA]</scope>
    <source>
        <strain evidence="2">cv. 10/8</strain>
        <tissue evidence="1">Leaf</tissue>
    </source>
</reference>
<dbReference type="EMBL" id="LXQA010391734">
    <property type="protein sequence ID" value="MCI48810.1"/>
    <property type="molecule type" value="Genomic_DNA"/>
</dbReference>
<sequence>MFVDYVRGFKERYYVVRPRTQSARDSLYETITVTKEDESARLDATGHPVTRRVARFPLSWSEEKFKPARYVTKAGTPALDSRGRSR</sequence>
<dbReference type="Proteomes" id="UP000265520">
    <property type="component" value="Unassembled WGS sequence"/>
</dbReference>
<name>A0A392SLJ5_9FABA</name>
<proteinExistence type="predicted"/>
<protein>
    <submittedName>
        <fullName evidence="1">Uncharacterized protein</fullName>
    </submittedName>
</protein>
<evidence type="ECO:0000313" key="2">
    <source>
        <dbReference type="Proteomes" id="UP000265520"/>
    </source>
</evidence>